<feature type="transmembrane region" description="Helical" evidence="2">
    <location>
        <begin position="123"/>
        <end position="146"/>
    </location>
</feature>
<dbReference type="STRING" id="886738.Nlim_1603"/>
<dbReference type="PATRIC" id="fig|886738.10.peg.1744"/>
<proteinExistence type="predicted"/>
<feature type="transmembrane region" description="Helical" evidence="2">
    <location>
        <begin position="93"/>
        <end position="111"/>
    </location>
</feature>
<protein>
    <submittedName>
        <fullName evidence="3">Uncharacterized protein</fullName>
    </submittedName>
</protein>
<sequence>MAKFKKKKSAPTPDPEDSKKESIKEETNEIPETESSVSSNDNLEPVESQDEKSEKDKKLDRLFWLRVGCAVIAGTLATFLFEDIEGEERRWASIVFMIIVFVGTIFVAKSMRIQLPSSDRKKIVMQGIGSYIFIYLFVWILTYTIVHAGTITKGITSPIS</sequence>
<dbReference type="Proteomes" id="UP000004348">
    <property type="component" value="Chromosome"/>
</dbReference>
<keyword evidence="2" id="KW-0812">Transmembrane</keyword>
<name>F3KM73_9ARCH</name>
<feature type="compositionally biased region" description="Basic and acidic residues" evidence="1">
    <location>
        <begin position="16"/>
        <end position="27"/>
    </location>
</feature>
<accession>F3KM73</accession>
<evidence type="ECO:0000256" key="2">
    <source>
        <dbReference type="SAM" id="Phobius"/>
    </source>
</evidence>
<feature type="compositionally biased region" description="Polar residues" evidence="1">
    <location>
        <begin position="33"/>
        <end position="42"/>
    </location>
</feature>
<dbReference type="AlphaFoldDB" id="F3KM73"/>
<keyword evidence="2" id="KW-0472">Membrane</keyword>
<feature type="transmembrane region" description="Helical" evidence="2">
    <location>
        <begin position="62"/>
        <end position="81"/>
    </location>
</feature>
<feature type="region of interest" description="Disordered" evidence="1">
    <location>
        <begin position="1"/>
        <end position="52"/>
    </location>
</feature>
<gene>
    <name evidence="3" type="ORF">Nlim_1603</name>
</gene>
<reference evidence="3" key="1">
    <citation type="journal article" date="2011" name="PLoS ONE">
        <title>Genome of a low-salinity ammonia-oxidizing archaeon determined by single-cell and metagenomic analysis.</title>
        <authorList>
            <person name="Blainey P.C."/>
            <person name="Mosier A.C."/>
            <person name="Potanina A."/>
            <person name="Francis C.A."/>
            <person name="Quake S.R."/>
        </authorList>
    </citation>
    <scope>NUCLEOTIDE SEQUENCE [LARGE SCALE GENOMIC DNA]</scope>
    <source>
        <strain evidence="3">SFB1</strain>
    </source>
</reference>
<dbReference type="EMBL" id="AEGP01000051">
    <property type="protein sequence ID" value="EGG41592.1"/>
    <property type="molecule type" value="Genomic_DNA"/>
</dbReference>
<evidence type="ECO:0000313" key="3">
    <source>
        <dbReference type="EMBL" id="EGG41592.1"/>
    </source>
</evidence>
<dbReference type="HOGENOM" id="CLU_140795_0_0_2"/>
<evidence type="ECO:0000256" key="1">
    <source>
        <dbReference type="SAM" id="MobiDB-lite"/>
    </source>
</evidence>
<keyword evidence="2" id="KW-1133">Transmembrane helix</keyword>
<organism evidence="3">
    <name type="scientific">Candidatus Nitrosarchaeum limnium SFB1</name>
    <dbReference type="NCBI Taxonomy" id="886738"/>
    <lineage>
        <taxon>Archaea</taxon>
        <taxon>Nitrososphaerota</taxon>
        <taxon>Nitrososphaeria</taxon>
        <taxon>Nitrosopumilales</taxon>
        <taxon>Nitrosopumilaceae</taxon>
        <taxon>Nitrosarchaeum</taxon>
    </lineage>
</organism>
<comment type="caution">
    <text evidence="3">The sequence shown here is derived from an EMBL/GenBank/DDBJ whole genome shotgun (WGS) entry which is preliminary data.</text>
</comment>